<feature type="region of interest" description="Disordered" evidence="1">
    <location>
        <begin position="394"/>
        <end position="422"/>
    </location>
</feature>
<dbReference type="CDD" id="cd10910">
    <property type="entry name" value="PIN_limkain_b1_N_like"/>
    <property type="match status" value="1"/>
</dbReference>
<name>A0AAQ3P0E6_VIGMU</name>
<feature type="region of interest" description="Disordered" evidence="1">
    <location>
        <begin position="326"/>
        <end position="369"/>
    </location>
</feature>
<evidence type="ECO:0000256" key="1">
    <source>
        <dbReference type="SAM" id="MobiDB-lite"/>
    </source>
</evidence>
<dbReference type="PANTHER" id="PTHR14379:SF6">
    <property type="entry name" value="EMB|CAB71880.1"/>
    <property type="match status" value="1"/>
</dbReference>
<dbReference type="Proteomes" id="UP001374535">
    <property type="component" value="Chromosome 2"/>
</dbReference>
<proteinExistence type="predicted"/>
<dbReference type="Pfam" id="PF01936">
    <property type="entry name" value="NYN"/>
    <property type="match status" value="1"/>
</dbReference>
<dbReference type="Gene3D" id="3.40.50.1010">
    <property type="entry name" value="5'-nuclease"/>
    <property type="match status" value="1"/>
</dbReference>
<organism evidence="3 4">
    <name type="scientific">Vigna mungo</name>
    <name type="common">Black gram</name>
    <name type="synonym">Phaseolus mungo</name>
    <dbReference type="NCBI Taxonomy" id="3915"/>
    <lineage>
        <taxon>Eukaryota</taxon>
        <taxon>Viridiplantae</taxon>
        <taxon>Streptophyta</taxon>
        <taxon>Embryophyta</taxon>
        <taxon>Tracheophyta</taxon>
        <taxon>Spermatophyta</taxon>
        <taxon>Magnoliopsida</taxon>
        <taxon>eudicotyledons</taxon>
        <taxon>Gunneridae</taxon>
        <taxon>Pentapetalae</taxon>
        <taxon>rosids</taxon>
        <taxon>fabids</taxon>
        <taxon>Fabales</taxon>
        <taxon>Fabaceae</taxon>
        <taxon>Papilionoideae</taxon>
        <taxon>50 kb inversion clade</taxon>
        <taxon>NPAAA clade</taxon>
        <taxon>indigoferoid/millettioid clade</taxon>
        <taxon>Phaseoleae</taxon>
        <taxon>Vigna</taxon>
    </lineage>
</organism>
<dbReference type="GO" id="GO:0004540">
    <property type="term" value="F:RNA nuclease activity"/>
    <property type="evidence" value="ECO:0007669"/>
    <property type="project" value="InterPro"/>
</dbReference>
<evidence type="ECO:0000259" key="2">
    <source>
        <dbReference type="Pfam" id="PF01936"/>
    </source>
</evidence>
<protein>
    <recommendedName>
        <fullName evidence="2">NYN domain-containing protein</fullName>
    </recommendedName>
</protein>
<keyword evidence="4" id="KW-1185">Reference proteome</keyword>
<gene>
    <name evidence="3" type="ORF">V8G54_006746</name>
</gene>
<dbReference type="InterPro" id="IPR024768">
    <property type="entry name" value="Marf1"/>
</dbReference>
<accession>A0AAQ3P0E6</accession>
<evidence type="ECO:0000313" key="3">
    <source>
        <dbReference type="EMBL" id="WVZ19424.1"/>
    </source>
</evidence>
<sequence>MRPLSQTKQLLAVTVQRQKLWHESRDVKVSVWWDFENCQVPAGIDVSNVAPAITKAVRASGIKGPLRINAFGDILLLSKSNRQALSHTGIHFIHVRGGRKNSADRFILMNLRDWISQNPPPAHLFLISADGDFAGMLHRLRMHNYNILLASTRNAPEVLCSAATIIWQWSSLVKGEHFSGKHLSHPPYGLFGSWYGNYNVIPDKPFSDVEKSASSQKIDIYKPSLDLQTVPKEVITHVCHIFRSNPNGILIGDLHRRLKERKVDFGKKFYGYGSFTRFLISTMHVKLEPLGFGKFRVCLIPSKSPKPFEGKDVESVSSCIKMDEKGSVSTPKLNGEDRNKVREANWRPLTASSLERSMGDDSKSSLLSVESPDTLQKFSVRNGNVVDMTTEQLSEIQPQHRDNQLSKTKPDSLKLSSSSKTLSGCDTVGSEDAIFRIQEKYTTSRNHSAGNNQTAKDEIVSAIYESANVRAMNKYENSTRKEGGEVCHSPYSTEADHSLLHKITSGSDKTNSNAPTFFVWIRNWWKFWKGNAESGVSADSNPSELVEQTVQVVSDFKEPKLSELDQPELFSSGSFWDDIETFVFTLKGSFIVSQSKNREDMAYKLLKDGPPVLRSLNEEDTLQLVELLISEKKWLEEIPSQIFPFRVIKPVQGNSLTGQSQGANGLRSLFLSRSSQSKLQNSSEHTSIPKFGVSATDTETKYKGMSIKDIL</sequence>
<dbReference type="GO" id="GO:0005777">
    <property type="term" value="C:peroxisome"/>
    <property type="evidence" value="ECO:0007669"/>
    <property type="project" value="InterPro"/>
</dbReference>
<dbReference type="EMBL" id="CP144699">
    <property type="protein sequence ID" value="WVZ19424.1"/>
    <property type="molecule type" value="Genomic_DNA"/>
</dbReference>
<feature type="domain" description="NYN" evidence="2">
    <location>
        <begin position="28"/>
        <end position="164"/>
    </location>
</feature>
<reference evidence="3 4" key="1">
    <citation type="journal article" date="2023" name="Life. Sci Alliance">
        <title>Evolutionary insights into 3D genome organization and epigenetic landscape of Vigna mungo.</title>
        <authorList>
            <person name="Junaid A."/>
            <person name="Singh B."/>
            <person name="Bhatia S."/>
        </authorList>
    </citation>
    <scope>NUCLEOTIDE SEQUENCE [LARGE SCALE GENOMIC DNA]</scope>
    <source>
        <strain evidence="3">Urdbean</strain>
    </source>
</reference>
<evidence type="ECO:0000313" key="4">
    <source>
        <dbReference type="Proteomes" id="UP001374535"/>
    </source>
</evidence>
<feature type="compositionally biased region" description="Low complexity" evidence="1">
    <location>
        <begin position="413"/>
        <end position="422"/>
    </location>
</feature>
<feature type="compositionally biased region" description="Basic and acidic residues" evidence="1">
    <location>
        <begin position="398"/>
        <end position="412"/>
    </location>
</feature>
<dbReference type="GO" id="GO:0010468">
    <property type="term" value="P:regulation of gene expression"/>
    <property type="evidence" value="ECO:0007669"/>
    <property type="project" value="InterPro"/>
</dbReference>
<dbReference type="InterPro" id="IPR021139">
    <property type="entry name" value="NYN"/>
</dbReference>
<dbReference type="PANTHER" id="PTHR14379">
    <property type="entry name" value="LIMKAIN B LKAP"/>
    <property type="match status" value="1"/>
</dbReference>
<feature type="compositionally biased region" description="Basic and acidic residues" evidence="1">
    <location>
        <begin position="334"/>
        <end position="345"/>
    </location>
</feature>
<dbReference type="AlphaFoldDB" id="A0AAQ3P0E6"/>